<feature type="region of interest" description="Disordered" evidence="1">
    <location>
        <begin position="43"/>
        <end position="132"/>
    </location>
</feature>
<dbReference type="PANTHER" id="PTHR31499">
    <property type="entry name" value="MYB FAMILY TRANSCRIPTION FACTOR PHL11"/>
    <property type="match status" value="1"/>
</dbReference>
<gene>
    <name evidence="3" type="ORF">FSB_LOCUS59898</name>
</gene>
<dbReference type="EMBL" id="OIVN01006384">
    <property type="protein sequence ID" value="SPD32016.1"/>
    <property type="molecule type" value="Genomic_DNA"/>
</dbReference>
<protein>
    <recommendedName>
        <fullName evidence="2">MYB-CC type transcription factor LHEQLE-containing domain-containing protein</fullName>
    </recommendedName>
</protein>
<dbReference type="GO" id="GO:0003700">
    <property type="term" value="F:DNA-binding transcription factor activity"/>
    <property type="evidence" value="ECO:0007669"/>
    <property type="project" value="InterPro"/>
</dbReference>
<feature type="compositionally biased region" description="Polar residues" evidence="1">
    <location>
        <begin position="46"/>
        <end position="57"/>
    </location>
</feature>
<evidence type="ECO:0000259" key="2">
    <source>
        <dbReference type="Pfam" id="PF14379"/>
    </source>
</evidence>
<dbReference type="AlphaFoldDB" id="A0A2N9J3E4"/>
<reference evidence="3" key="1">
    <citation type="submission" date="2018-02" db="EMBL/GenBank/DDBJ databases">
        <authorList>
            <person name="Cohen D.B."/>
            <person name="Kent A.D."/>
        </authorList>
    </citation>
    <scope>NUCLEOTIDE SEQUENCE</scope>
</reference>
<dbReference type="PANTHER" id="PTHR31499:SF80">
    <property type="entry name" value="HTH MYB-TYPE DOMAIN-CONTAINING PROTEIN"/>
    <property type="match status" value="1"/>
</dbReference>
<evidence type="ECO:0000256" key="1">
    <source>
        <dbReference type="SAM" id="MobiDB-lite"/>
    </source>
</evidence>
<organism evidence="3">
    <name type="scientific">Fagus sylvatica</name>
    <name type="common">Beechnut</name>
    <dbReference type="NCBI Taxonomy" id="28930"/>
    <lineage>
        <taxon>Eukaryota</taxon>
        <taxon>Viridiplantae</taxon>
        <taxon>Streptophyta</taxon>
        <taxon>Embryophyta</taxon>
        <taxon>Tracheophyta</taxon>
        <taxon>Spermatophyta</taxon>
        <taxon>Magnoliopsida</taxon>
        <taxon>eudicotyledons</taxon>
        <taxon>Gunneridae</taxon>
        <taxon>Pentapetalae</taxon>
        <taxon>rosids</taxon>
        <taxon>fabids</taxon>
        <taxon>Fagales</taxon>
        <taxon>Fagaceae</taxon>
        <taxon>Fagus</taxon>
    </lineage>
</organism>
<dbReference type="Pfam" id="PF14379">
    <property type="entry name" value="Myb_CC_LHEQLE"/>
    <property type="match status" value="1"/>
</dbReference>
<sequence length="132" mass="14553">MEVQKRLHEQLEIQRNLQLRIEEQGRYLQMMFEKQCKSGIDKLKPSATTLENPSTPSLDAAQDSPAKSELDASQVDHGITGTDPVNVDTALEESSLELGAKQKASEAKGLENSEPDACESSSQPSKRPRTDE</sequence>
<name>A0A2N9J3E4_FAGSY</name>
<dbReference type="InterPro" id="IPR025756">
    <property type="entry name" value="Myb_CC_LHEQLE"/>
</dbReference>
<feature type="domain" description="MYB-CC type transcription factor LHEQLE-containing" evidence="2">
    <location>
        <begin position="1"/>
        <end position="37"/>
    </location>
</feature>
<proteinExistence type="predicted"/>
<evidence type="ECO:0000313" key="3">
    <source>
        <dbReference type="EMBL" id="SPD32016.1"/>
    </source>
</evidence>
<accession>A0A2N9J3E4</accession>
<dbReference type="InterPro" id="IPR046955">
    <property type="entry name" value="PHR1-like"/>
</dbReference>